<dbReference type="KEGG" id="gms:SOIL9_22430"/>
<reference evidence="4 5" key="1">
    <citation type="submission" date="2019-05" db="EMBL/GenBank/DDBJ databases">
        <authorList>
            <consortium name="Science for Life Laboratories"/>
        </authorList>
    </citation>
    <scope>NUCLEOTIDE SEQUENCE [LARGE SCALE GENOMIC DNA]</scope>
    <source>
        <strain evidence="4">Soil9</strain>
    </source>
</reference>
<dbReference type="Proteomes" id="UP000464178">
    <property type="component" value="Chromosome"/>
</dbReference>
<comment type="function">
    <text evidence="3">Catalyzes the formation of 4-diphosphocytidyl-2-C-methyl-D-erythritol from CTP and 2-C-methyl-D-erythritol 4-phosphate (MEP).</text>
</comment>
<evidence type="ECO:0000313" key="5">
    <source>
        <dbReference type="Proteomes" id="UP000464178"/>
    </source>
</evidence>
<dbReference type="EMBL" id="LR593886">
    <property type="protein sequence ID" value="VTR95471.1"/>
    <property type="molecule type" value="Genomic_DNA"/>
</dbReference>
<dbReference type="FunFam" id="3.90.550.10:FF:000003">
    <property type="entry name" value="2-C-methyl-D-erythritol 4-phosphate cytidylyltransferase"/>
    <property type="match status" value="1"/>
</dbReference>
<dbReference type="EC" id="2.7.7.60" evidence="3"/>
<keyword evidence="2 3" id="KW-0548">Nucleotidyltransferase</keyword>
<feature type="site" description="Positions MEP for the nucleophilic attack" evidence="3">
    <location>
        <position position="157"/>
    </location>
</feature>
<dbReference type="SUPFAM" id="SSF53448">
    <property type="entry name" value="Nucleotide-diphospho-sugar transferases"/>
    <property type="match status" value="1"/>
</dbReference>
<comment type="catalytic activity">
    <reaction evidence="3">
        <text>2-C-methyl-D-erythritol 4-phosphate + CTP + H(+) = 4-CDP-2-C-methyl-D-erythritol + diphosphate</text>
        <dbReference type="Rhea" id="RHEA:13429"/>
        <dbReference type="ChEBI" id="CHEBI:15378"/>
        <dbReference type="ChEBI" id="CHEBI:33019"/>
        <dbReference type="ChEBI" id="CHEBI:37563"/>
        <dbReference type="ChEBI" id="CHEBI:57823"/>
        <dbReference type="ChEBI" id="CHEBI:58262"/>
        <dbReference type="EC" id="2.7.7.60"/>
    </reaction>
</comment>
<evidence type="ECO:0000313" key="4">
    <source>
        <dbReference type="EMBL" id="VTR95471.1"/>
    </source>
</evidence>
<protein>
    <recommendedName>
        <fullName evidence="3">2-C-methyl-D-erythritol 4-phosphate cytidylyltransferase</fullName>
        <ecNumber evidence="3">2.7.7.60</ecNumber>
    </recommendedName>
    <alternativeName>
        <fullName evidence="3">4-diphosphocytidyl-2C-methyl-D-erythritol synthase</fullName>
    </alternativeName>
    <alternativeName>
        <fullName evidence="3">MEP cytidylyltransferase</fullName>
        <shortName evidence="3">MCT</shortName>
    </alternativeName>
</protein>
<feature type="site" description="Transition state stabilizer" evidence="3">
    <location>
        <position position="23"/>
    </location>
</feature>
<accession>A0A6P2D2F2</accession>
<dbReference type="InterPro" id="IPR050088">
    <property type="entry name" value="IspD/TarI_cytidylyltransf_bact"/>
</dbReference>
<comment type="similarity">
    <text evidence="3">Belongs to the IspD/TarI cytidylyltransferase family. IspD subfamily.</text>
</comment>
<keyword evidence="3" id="KW-0414">Isoprene biosynthesis</keyword>
<evidence type="ECO:0000256" key="3">
    <source>
        <dbReference type="HAMAP-Rule" id="MF_00108"/>
    </source>
</evidence>
<dbReference type="InterPro" id="IPR029044">
    <property type="entry name" value="Nucleotide-diphossugar_trans"/>
</dbReference>
<dbReference type="UniPathway" id="UPA00056">
    <property type="reaction ID" value="UER00093"/>
</dbReference>
<dbReference type="InterPro" id="IPR001228">
    <property type="entry name" value="IspD"/>
</dbReference>
<dbReference type="RefSeq" id="WP_162669879.1">
    <property type="nucleotide sequence ID" value="NZ_LR593886.1"/>
</dbReference>
<dbReference type="GO" id="GO:0050518">
    <property type="term" value="F:2-C-methyl-D-erythritol 4-phosphate cytidylyltransferase activity"/>
    <property type="evidence" value="ECO:0007669"/>
    <property type="project" value="UniProtKB-UniRule"/>
</dbReference>
<keyword evidence="5" id="KW-1185">Reference proteome</keyword>
<dbReference type="PANTHER" id="PTHR32125">
    <property type="entry name" value="2-C-METHYL-D-ERYTHRITOL 4-PHOSPHATE CYTIDYLYLTRANSFERASE, CHLOROPLASTIC"/>
    <property type="match status" value="1"/>
</dbReference>
<gene>
    <name evidence="3" type="primary">ispD</name>
    <name evidence="4" type="ORF">SOIL9_22430</name>
</gene>
<feature type="site" description="Transition state stabilizer" evidence="3">
    <location>
        <position position="16"/>
    </location>
</feature>
<dbReference type="NCBIfam" id="TIGR00453">
    <property type="entry name" value="ispD"/>
    <property type="match status" value="1"/>
</dbReference>
<evidence type="ECO:0000256" key="2">
    <source>
        <dbReference type="ARBA" id="ARBA00022695"/>
    </source>
</evidence>
<dbReference type="Gene3D" id="3.90.550.10">
    <property type="entry name" value="Spore Coat Polysaccharide Biosynthesis Protein SpsA, Chain A"/>
    <property type="match status" value="1"/>
</dbReference>
<dbReference type="Pfam" id="PF01128">
    <property type="entry name" value="IspD"/>
    <property type="match status" value="1"/>
</dbReference>
<dbReference type="AlphaFoldDB" id="A0A6P2D2F2"/>
<keyword evidence="1 3" id="KW-0808">Transferase</keyword>
<dbReference type="GO" id="GO:0019288">
    <property type="term" value="P:isopentenyl diphosphate biosynthetic process, methylerythritol 4-phosphate pathway"/>
    <property type="evidence" value="ECO:0007669"/>
    <property type="project" value="UniProtKB-UniRule"/>
</dbReference>
<dbReference type="CDD" id="cd02516">
    <property type="entry name" value="CDP-ME_synthetase"/>
    <property type="match status" value="1"/>
</dbReference>
<comment type="pathway">
    <text evidence="3">Isoprenoid biosynthesis; isopentenyl diphosphate biosynthesis via DXP pathway; isopentenyl diphosphate from 1-deoxy-D-xylulose 5-phosphate: step 2/6.</text>
</comment>
<organism evidence="4 5">
    <name type="scientific">Gemmata massiliana</name>
    <dbReference type="NCBI Taxonomy" id="1210884"/>
    <lineage>
        <taxon>Bacteria</taxon>
        <taxon>Pseudomonadati</taxon>
        <taxon>Planctomycetota</taxon>
        <taxon>Planctomycetia</taxon>
        <taxon>Gemmatales</taxon>
        <taxon>Gemmataceae</taxon>
        <taxon>Gemmata</taxon>
    </lineage>
</organism>
<feature type="site" description="Positions MEP for the nucleophilic attack" evidence="3">
    <location>
        <position position="213"/>
    </location>
</feature>
<dbReference type="HAMAP" id="MF_00108">
    <property type="entry name" value="IspD"/>
    <property type="match status" value="1"/>
</dbReference>
<dbReference type="PANTHER" id="PTHR32125:SF4">
    <property type="entry name" value="2-C-METHYL-D-ERYTHRITOL 4-PHOSPHATE CYTIDYLYLTRANSFERASE, CHLOROPLASTIC"/>
    <property type="match status" value="1"/>
</dbReference>
<dbReference type="InterPro" id="IPR034683">
    <property type="entry name" value="IspD/TarI"/>
</dbReference>
<name>A0A6P2D2F2_9BACT</name>
<proteinExistence type="inferred from homology"/>
<evidence type="ECO:0000256" key="1">
    <source>
        <dbReference type="ARBA" id="ARBA00022679"/>
    </source>
</evidence>
<sequence length="252" mass="27568">MSQCAVIIPAAGRSSRFGGAEKKPFVSLDGRPVWQRTAEVFWSRPDVSKVYLVIAPEDRDDFRTRFRPLLVFVENVEVVEGGAERFESVANALARVPEDVQLVAVHDAVRPLVTPALLDSVFHAAKEHGAAMLAVPVADTLKQVDPATNRITGTVPRAGVWQAQTPQVFRRDWLVEAYARRTSLNVPITDDAQLIEAIGHSVVVVPSAPINFKITTKDDLDLAAAILKARSAAKASEPEGPRWGAFDDEAKW</sequence>